<evidence type="ECO:0000259" key="8">
    <source>
        <dbReference type="Pfam" id="PF05185"/>
    </source>
</evidence>
<feature type="domain" description="PRMT5 oligomerisation" evidence="10">
    <location>
        <begin position="477"/>
        <end position="643"/>
    </location>
</feature>
<dbReference type="InterPro" id="IPR035075">
    <property type="entry name" value="PRMT5"/>
</dbReference>
<dbReference type="Gene3D" id="3.40.50.150">
    <property type="entry name" value="Vaccinia Virus protein VP39"/>
    <property type="match status" value="1"/>
</dbReference>
<feature type="binding site" evidence="6">
    <location>
        <position position="333"/>
    </location>
    <ligand>
        <name>S-adenosyl-L-methionine</name>
        <dbReference type="ChEBI" id="CHEBI:59789"/>
    </ligand>
</feature>
<feature type="active site" description="Proton donor/acceptor" evidence="5">
    <location>
        <position position="445"/>
    </location>
</feature>
<dbReference type="PANTHER" id="PTHR10738:SF0">
    <property type="entry name" value="PROTEIN ARGININE N-METHYLTRANSFERASE 5"/>
    <property type="match status" value="1"/>
</dbReference>
<dbReference type="Pfam" id="PF17285">
    <property type="entry name" value="PRMT5_TIM"/>
    <property type="match status" value="1"/>
</dbReference>
<gene>
    <name evidence="11" type="ORF">RND81_10G178500</name>
</gene>
<dbReference type="InterPro" id="IPR007857">
    <property type="entry name" value="Arg_MeTrfase_PRMT5"/>
</dbReference>
<feature type="binding site" evidence="6">
    <location>
        <position position="401"/>
    </location>
    <ligand>
        <name>S-adenosyl-L-methionine</name>
        <dbReference type="ChEBI" id="CHEBI:59789"/>
    </ligand>
</feature>
<dbReference type="GO" id="GO:0005829">
    <property type="term" value="C:cytosol"/>
    <property type="evidence" value="ECO:0007669"/>
    <property type="project" value="TreeGrafter"/>
</dbReference>
<evidence type="ECO:0000256" key="2">
    <source>
        <dbReference type="ARBA" id="ARBA00022679"/>
    </source>
</evidence>
<evidence type="ECO:0000256" key="7">
    <source>
        <dbReference type="PIRSR" id="PIRSR015894-3"/>
    </source>
</evidence>
<evidence type="ECO:0000256" key="1">
    <source>
        <dbReference type="ARBA" id="ARBA00022603"/>
    </source>
</evidence>
<dbReference type="PANTHER" id="PTHR10738">
    <property type="entry name" value="PROTEIN ARGININE N-METHYLTRANSFERASE 5"/>
    <property type="match status" value="1"/>
</dbReference>
<dbReference type="Proteomes" id="UP001443914">
    <property type="component" value="Unassembled WGS sequence"/>
</dbReference>
<dbReference type="PROSITE" id="PS51678">
    <property type="entry name" value="SAM_MT_PRMT"/>
    <property type="match status" value="1"/>
</dbReference>
<protein>
    <recommendedName>
        <fullName evidence="4">Protein arginine N-methyltransferase</fullName>
    </recommendedName>
</protein>
<evidence type="ECO:0000313" key="12">
    <source>
        <dbReference type="Proteomes" id="UP001443914"/>
    </source>
</evidence>
<feature type="domain" description="PRMT5 arginine-N-methyltransferase" evidence="8">
    <location>
        <begin position="306"/>
        <end position="474"/>
    </location>
</feature>
<dbReference type="GO" id="GO:0016274">
    <property type="term" value="F:protein-arginine N-methyltransferase activity"/>
    <property type="evidence" value="ECO:0007669"/>
    <property type="project" value="InterPro"/>
</dbReference>
<dbReference type="GO" id="GO:0005634">
    <property type="term" value="C:nucleus"/>
    <property type="evidence" value="ECO:0007669"/>
    <property type="project" value="TreeGrafter"/>
</dbReference>
<evidence type="ECO:0000259" key="10">
    <source>
        <dbReference type="Pfam" id="PF17286"/>
    </source>
</evidence>
<dbReference type="Gene3D" id="3.20.20.150">
    <property type="entry name" value="Divalent-metal-dependent TIM barrel enzymes"/>
    <property type="match status" value="1"/>
</dbReference>
<dbReference type="GO" id="GO:0006355">
    <property type="term" value="P:regulation of DNA-templated transcription"/>
    <property type="evidence" value="ECO:0007669"/>
    <property type="project" value="TreeGrafter"/>
</dbReference>
<dbReference type="SUPFAM" id="SSF53335">
    <property type="entry name" value="S-adenosyl-L-methionine-dependent methyltransferases"/>
    <property type="match status" value="1"/>
</dbReference>
<feature type="active site" description="Proton donor/acceptor" evidence="5">
    <location>
        <position position="454"/>
    </location>
</feature>
<feature type="binding site" evidence="6">
    <location>
        <begin position="342"/>
        <end position="343"/>
    </location>
    <ligand>
        <name>S-adenosyl-L-methionine</name>
        <dbReference type="ChEBI" id="CHEBI:59789"/>
    </ligand>
</feature>
<evidence type="ECO:0000256" key="4">
    <source>
        <dbReference type="PIRNR" id="PIRNR015894"/>
    </source>
</evidence>
<feature type="binding site" evidence="6">
    <location>
        <begin position="429"/>
        <end position="430"/>
    </location>
    <ligand>
        <name>S-adenosyl-L-methionine</name>
        <dbReference type="ChEBI" id="CHEBI:59789"/>
    </ligand>
</feature>
<comment type="similarity">
    <text evidence="4">Belongs to the class I-like SAM-binding methyltransferase superfamily.</text>
</comment>
<evidence type="ECO:0000256" key="6">
    <source>
        <dbReference type="PIRSR" id="PIRSR015894-2"/>
    </source>
</evidence>
<name>A0AAW1I640_SAPOF</name>
<keyword evidence="12" id="KW-1185">Reference proteome</keyword>
<evidence type="ECO:0000313" key="11">
    <source>
        <dbReference type="EMBL" id="KAK9683974.1"/>
    </source>
</evidence>
<dbReference type="Pfam" id="PF17286">
    <property type="entry name" value="PRMT5_C"/>
    <property type="match status" value="1"/>
</dbReference>
<feature type="site" description="Critical for specifying symmetric addition of methyl groups" evidence="7">
    <location>
        <position position="336"/>
    </location>
</feature>
<feature type="domain" description="PRMT5 TIM barrel" evidence="9">
    <location>
        <begin position="38"/>
        <end position="299"/>
    </location>
</feature>
<keyword evidence="1 4" id="KW-0489">Methyltransferase</keyword>
<dbReference type="InterPro" id="IPR029063">
    <property type="entry name" value="SAM-dependent_MTases_sf"/>
</dbReference>
<dbReference type="InterPro" id="IPR035248">
    <property type="entry name" value="PRMT5_C"/>
</dbReference>
<proteinExistence type="inferred from homology"/>
<dbReference type="Gene3D" id="2.70.160.11">
    <property type="entry name" value="Hnrnp arginine n-methyltransferase1"/>
    <property type="match status" value="1"/>
</dbReference>
<evidence type="ECO:0000256" key="3">
    <source>
        <dbReference type="ARBA" id="ARBA00022691"/>
    </source>
</evidence>
<evidence type="ECO:0000259" key="9">
    <source>
        <dbReference type="Pfam" id="PF17285"/>
    </source>
</evidence>
<dbReference type="AlphaFoldDB" id="A0AAW1I640"/>
<keyword evidence="3 4" id="KW-0949">S-adenosyl-L-methionine</keyword>
<dbReference type="PIRSF" id="PIRSF015894">
    <property type="entry name" value="Skb1_MeTrfase"/>
    <property type="match status" value="1"/>
</dbReference>
<comment type="caution">
    <text evidence="11">The sequence shown here is derived from an EMBL/GenBank/DDBJ whole genome shotgun (WGS) entry which is preliminary data.</text>
</comment>
<dbReference type="FunFam" id="2.70.160.11:FF:000003">
    <property type="entry name" value="Protein arginine N-methyltransferase 5"/>
    <property type="match status" value="1"/>
</dbReference>
<keyword evidence="2 4" id="KW-0808">Transferase</keyword>
<dbReference type="EMBL" id="JBDFQZ010000010">
    <property type="protein sequence ID" value="KAK9683974.1"/>
    <property type="molecule type" value="Genomic_DNA"/>
</dbReference>
<dbReference type="Pfam" id="PF05185">
    <property type="entry name" value="PRMT5"/>
    <property type="match status" value="1"/>
</dbReference>
<dbReference type="FunFam" id="3.40.50.150:FF:000029">
    <property type="entry name" value="Protein arginine N-methyltransferase 5"/>
    <property type="match status" value="1"/>
</dbReference>
<sequence>MPLGERARDKSESRYCGVETEFSNDMPHLLSFNIDGAFDFVLTPLVDPAYRPSQGSFGDKGPGALPVAGSDLVLSPAQWSSHVVGKISSWIDLDSDDEVLRRDSEIILKQELAWASHLSLQACLLPPPKGISCANYARCVNQILQSSSNLQLWLRIPLRKHEDGDPVDDESLGGDPIDAWETWNSFRLLCEHNNQLSIALDVLSSLPSSNSLARWFGEPVRAAILHTDSFLTNARGYPCLSKRHQKLVTGFFNHSVQVVISGGKTSVDLAANYSGNHVDSNKKHPLKLYLDYIGYLYQKMDPLPEQEQYELGYRDFLQSPLQPLMDNLEAQTYETFEKDTVKYTQYQRAVSKALLDRVPDEKASSVTTVLMVVGAGRGPLVRASLEAAEETSRKLKVYAVEKNPNAVITLHSLVKLEGWENLVTIISSDMRHWDAPEEADILVSELLGSFGDNELSPECLDGAQRFLKPDGISIPSSYTSFLQPITTTKLFNDVKAHNDLAHYETAYVVKFHKVARLAPCQPVFTFTHPDTSPNKDNQRYTKLKFEIPSDTGSALVHGFSGYFDSTLYKDVHLGIEPTMPTPNMFSWFPIYFPLRTPLCIKPGTPLEVHMWRCCDTSKVWYEWCVASPSPSPIHNSKGRSYWVGL</sequence>
<evidence type="ECO:0000256" key="5">
    <source>
        <dbReference type="PIRSR" id="PIRSR015894-1"/>
    </source>
</evidence>
<reference evidence="11" key="1">
    <citation type="submission" date="2024-03" db="EMBL/GenBank/DDBJ databases">
        <title>WGS assembly of Saponaria officinalis var. Norfolk2.</title>
        <authorList>
            <person name="Jenkins J."/>
            <person name="Shu S."/>
            <person name="Grimwood J."/>
            <person name="Barry K."/>
            <person name="Goodstein D."/>
            <person name="Schmutz J."/>
            <person name="Leebens-Mack J."/>
            <person name="Osbourn A."/>
        </authorList>
    </citation>
    <scope>NUCLEOTIDE SEQUENCE [LARGE SCALE GENOMIC DNA]</scope>
    <source>
        <strain evidence="11">JIC</strain>
    </source>
</reference>
<dbReference type="GO" id="GO:0032259">
    <property type="term" value="P:methylation"/>
    <property type="evidence" value="ECO:0007669"/>
    <property type="project" value="UniProtKB-KW"/>
</dbReference>
<accession>A0AAW1I640</accession>
<organism evidence="11 12">
    <name type="scientific">Saponaria officinalis</name>
    <name type="common">Common soapwort</name>
    <name type="synonym">Lychnis saponaria</name>
    <dbReference type="NCBI Taxonomy" id="3572"/>
    <lineage>
        <taxon>Eukaryota</taxon>
        <taxon>Viridiplantae</taxon>
        <taxon>Streptophyta</taxon>
        <taxon>Embryophyta</taxon>
        <taxon>Tracheophyta</taxon>
        <taxon>Spermatophyta</taxon>
        <taxon>Magnoliopsida</taxon>
        <taxon>eudicotyledons</taxon>
        <taxon>Gunneridae</taxon>
        <taxon>Pentapetalae</taxon>
        <taxon>Caryophyllales</taxon>
        <taxon>Caryophyllaceae</taxon>
        <taxon>Caryophylleae</taxon>
        <taxon>Saponaria</taxon>
    </lineage>
</organism>
<dbReference type="InterPro" id="IPR025799">
    <property type="entry name" value="Arg_MeTrfase"/>
</dbReference>
<dbReference type="InterPro" id="IPR035247">
    <property type="entry name" value="PRMT5_TIM"/>
</dbReference>